<dbReference type="InParanoid" id="A0A1Z5JBK5"/>
<sequence length="110" mass="12116">MLDLKRLLSAGLHIGLWKTSSSFVIRRPPLLHRTTRCFGALPSENELDDSVTTHTVTWLTEEPSSAENTAKAISFEAYDGEILRTAALRNQKASPHNGRANLINCRGLGT</sequence>
<dbReference type="Proteomes" id="UP000198406">
    <property type="component" value="Unassembled WGS sequence"/>
</dbReference>
<dbReference type="EMBL" id="BDSP01000036">
    <property type="protein sequence ID" value="GAX11198.1"/>
    <property type="molecule type" value="Genomic_DNA"/>
</dbReference>
<accession>A0A1Z5JBK5</accession>
<reference evidence="1 2" key="1">
    <citation type="journal article" date="2015" name="Plant Cell">
        <title>Oil accumulation by the oleaginous diatom Fistulifera solaris as revealed by the genome and transcriptome.</title>
        <authorList>
            <person name="Tanaka T."/>
            <person name="Maeda Y."/>
            <person name="Veluchamy A."/>
            <person name="Tanaka M."/>
            <person name="Abida H."/>
            <person name="Marechal E."/>
            <person name="Bowler C."/>
            <person name="Muto M."/>
            <person name="Sunaga Y."/>
            <person name="Tanaka M."/>
            <person name="Yoshino T."/>
            <person name="Taniguchi T."/>
            <person name="Fukuda Y."/>
            <person name="Nemoto M."/>
            <person name="Matsumoto M."/>
            <person name="Wong P.S."/>
            <person name="Aburatani S."/>
            <person name="Fujibuchi W."/>
        </authorList>
    </citation>
    <scope>NUCLEOTIDE SEQUENCE [LARGE SCALE GENOMIC DNA]</scope>
    <source>
        <strain evidence="1 2">JPCC DA0580</strain>
    </source>
</reference>
<gene>
    <name evidence="1" type="ORF">FisN_9Hu294</name>
</gene>
<comment type="caution">
    <text evidence="1">The sequence shown here is derived from an EMBL/GenBank/DDBJ whole genome shotgun (WGS) entry which is preliminary data.</text>
</comment>
<dbReference type="AlphaFoldDB" id="A0A1Z5JBK5"/>
<protein>
    <submittedName>
        <fullName evidence="1">Uncharacterized protein</fullName>
    </submittedName>
</protein>
<keyword evidence="2" id="KW-1185">Reference proteome</keyword>
<name>A0A1Z5JBK5_FISSO</name>
<proteinExistence type="predicted"/>
<dbReference type="OrthoDB" id="5987010at2759"/>
<evidence type="ECO:0000313" key="1">
    <source>
        <dbReference type="EMBL" id="GAX11198.1"/>
    </source>
</evidence>
<evidence type="ECO:0000313" key="2">
    <source>
        <dbReference type="Proteomes" id="UP000198406"/>
    </source>
</evidence>
<organism evidence="1 2">
    <name type="scientific">Fistulifera solaris</name>
    <name type="common">Oleaginous diatom</name>
    <dbReference type="NCBI Taxonomy" id="1519565"/>
    <lineage>
        <taxon>Eukaryota</taxon>
        <taxon>Sar</taxon>
        <taxon>Stramenopiles</taxon>
        <taxon>Ochrophyta</taxon>
        <taxon>Bacillariophyta</taxon>
        <taxon>Bacillariophyceae</taxon>
        <taxon>Bacillariophycidae</taxon>
        <taxon>Naviculales</taxon>
        <taxon>Naviculaceae</taxon>
        <taxon>Fistulifera</taxon>
    </lineage>
</organism>